<evidence type="ECO:0000313" key="2">
    <source>
        <dbReference type="EMBL" id="CAB1430358.1"/>
    </source>
</evidence>
<protein>
    <submittedName>
        <fullName evidence="2">Uncharacterized protein</fullName>
    </submittedName>
</protein>
<evidence type="ECO:0000313" key="3">
    <source>
        <dbReference type="Proteomes" id="UP001153269"/>
    </source>
</evidence>
<name>A0A9N7UEE5_PLEPL</name>
<dbReference type="AlphaFoldDB" id="A0A9N7UEE5"/>
<organism evidence="2 3">
    <name type="scientific">Pleuronectes platessa</name>
    <name type="common">European plaice</name>
    <dbReference type="NCBI Taxonomy" id="8262"/>
    <lineage>
        <taxon>Eukaryota</taxon>
        <taxon>Metazoa</taxon>
        <taxon>Chordata</taxon>
        <taxon>Craniata</taxon>
        <taxon>Vertebrata</taxon>
        <taxon>Euteleostomi</taxon>
        <taxon>Actinopterygii</taxon>
        <taxon>Neopterygii</taxon>
        <taxon>Teleostei</taxon>
        <taxon>Neoteleostei</taxon>
        <taxon>Acanthomorphata</taxon>
        <taxon>Carangaria</taxon>
        <taxon>Pleuronectiformes</taxon>
        <taxon>Pleuronectoidei</taxon>
        <taxon>Pleuronectidae</taxon>
        <taxon>Pleuronectes</taxon>
    </lineage>
</organism>
<dbReference type="Proteomes" id="UP001153269">
    <property type="component" value="Unassembled WGS sequence"/>
</dbReference>
<gene>
    <name evidence="2" type="ORF">PLEPLA_LOCUS18340</name>
</gene>
<evidence type="ECO:0000256" key="1">
    <source>
        <dbReference type="SAM" id="MobiDB-lite"/>
    </source>
</evidence>
<dbReference type="EMBL" id="CADEAL010001225">
    <property type="protein sequence ID" value="CAB1430358.1"/>
    <property type="molecule type" value="Genomic_DNA"/>
</dbReference>
<accession>A0A9N7UEE5</accession>
<proteinExistence type="predicted"/>
<sequence length="124" mass="13603">MSAGTNSPKVHPPNGTRFYTFQASVNKGSLNFQRTSPQHIYHLIADFSLCNVFESTGAQAAFGSRGNFAKERLFGVGFVCEHLSPCLQAWPRATRSIKPLRPRLARSPDSRTSGSYSGPDRQDG</sequence>
<comment type="caution">
    <text evidence="2">The sequence shown here is derived from an EMBL/GenBank/DDBJ whole genome shotgun (WGS) entry which is preliminary data.</text>
</comment>
<feature type="region of interest" description="Disordered" evidence="1">
    <location>
        <begin position="97"/>
        <end position="124"/>
    </location>
</feature>
<keyword evidence="3" id="KW-1185">Reference proteome</keyword>
<reference evidence="2" key="1">
    <citation type="submission" date="2020-03" db="EMBL/GenBank/DDBJ databases">
        <authorList>
            <person name="Weist P."/>
        </authorList>
    </citation>
    <scope>NUCLEOTIDE SEQUENCE</scope>
</reference>